<reference evidence="3" key="1">
    <citation type="journal article" date="2019" name="Int. J. Syst. Evol. Microbiol.">
        <title>The Global Catalogue of Microorganisms (GCM) 10K type strain sequencing project: providing services to taxonomists for standard genome sequencing and annotation.</title>
        <authorList>
            <consortium name="The Broad Institute Genomics Platform"/>
            <consortium name="The Broad Institute Genome Sequencing Center for Infectious Disease"/>
            <person name="Wu L."/>
            <person name="Ma J."/>
        </authorList>
    </citation>
    <scope>NUCLEOTIDE SEQUENCE [LARGE SCALE GENOMIC DNA]</scope>
    <source>
        <strain evidence="3">CGMCC 4.7177</strain>
    </source>
</reference>
<sequence length="154" mass="16076">MLAGRKSLFFCLISGADPVWSSGHERPCTARGKATRVAAVAELHDGNAPEAPAPAEYRNGAGGTLGQTEAAPVEAEATQEQETAETARTEATAEAAAGRAAPTPEARPPRARRAPQRRVSPERRMAISAGLVPAPPHGPGRTALLIHPRRPVGR</sequence>
<dbReference type="EMBL" id="JBHSFK010000046">
    <property type="protein sequence ID" value="MFC4506643.1"/>
    <property type="molecule type" value="Genomic_DNA"/>
</dbReference>
<evidence type="ECO:0000256" key="1">
    <source>
        <dbReference type="SAM" id="MobiDB-lite"/>
    </source>
</evidence>
<feature type="compositionally biased region" description="Low complexity" evidence="1">
    <location>
        <begin position="84"/>
        <end position="104"/>
    </location>
</feature>
<gene>
    <name evidence="2" type="ORF">ACFPIH_45580</name>
</gene>
<keyword evidence="3" id="KW-1185">Reference proteome</keyword>
<evidence type="ECO:0000313" key="3">
    <source>
        <dbReference type="Proteomes" id="UP001595839"/>
    </source>
</evidence>
<proteinExistence type="predicted"/>
<dbReference type="Proteomes" id="UP001595839">
    <property type="component" value="Unassembled WGS sequence"/>
</dbReference>
<organism evidence="2 3">
    <name type="scientific">Streptomyces vulcanius</name>
    <dbReference type="NCBI Taxonomy" id="1441876"/>
    <lineage>
        <taxon>Bacteria</taxon>
        <taxon>Bacillati</taxon>
        <taxon>Actinomycetota</taxon>
        <taxon>Actinomycetes</taxon>
        <taxon>Kitasatosporales</taxon>
        <taxon>Streptomycetaceae</taxon>
        <taxon>Streptomyces</taxon>
    </lineage>
</organism>
<comment type="caution">
    <text evidence="2">The sequence shown here is derived from an EMBL/GenBank/DDBJ whole genome shotgun (WGS) entry which is preliminary data.</text>
</comment>
<feature type="region of interest" description="Disordered" evidence="1">
    <location>
        <begin position="44"/>
        <end position="154"/>
    </location>
</feature>
<feature type="compositionally biased region" description="Low complexity" evidence="1">
    <location>
        <begin position="67"/>
        <end position="76"/>
    </location>
</feature>
<name>A0ABV9B6M1_9ACTN</name>
<protein>
    <submittedName>
        <fullName evidence="2">Uncharacterized protein</fullName>
    </submittedName>
</protein>
<dbReference type="RefSeq" id="WP_381184816.1">
    <property type="nucleotide sequence ID" value="NZ_JBHSFK010000046.1"/>
</dbReference>
<accession>A0ABV9B6M1</accession>
<evidence type="ECO:0000313" key="2">
    <source>
        <dbReference type="EMBL" id="MFC4506643.1"/>
    </source>
</evidence>